<accession>A0A2K8Z2W2</accession>
<feature type="signal peptide" evidence="3">
    <location>
        <begin position="1"/>
        <end position="17"/>
    </location>
</feature>
<keyword evidence="2" id="KW-0812">Transmembrane</keyword>
<feature type="compositionally biased region" description="Polar residues" evidence="1">
    <location>
        <begin position="284"/>
        <end position="295"/>
    </location>
</feature>
<evidence type="ECO:0000313" key="4">
    <source>
        <dbReference type="EMBL" id="AUD04220.1"/>
    </source>
</evidence>
<reference evidence="4 5" key="1">
    <citation type="submission" date="2017-11" db="EMBL/GenBank/DDBJ databases">
        <title>Taxonomic description and genome sequences of Spirosoma HA7 sp. nov., isolated from pollen microhabitat of Corylus avellana.</title>
        <authorList>
            <person name="Ambika Manirajan B."/>
            <person name="Suarez C."/>
            <person name="Ratering S."/>
            <person name="Geissler-Plaum R."/>
            <person name="Cardinale M."/>
            <person name="Sylvia S."/>
        </authorList>
    </citation>
    <scope>NUCLEOTIDE SEQUENCE [LARGE SCALE GENOMIC DNA]</scope>
    <source>
        <strain evidence="4 5">HA7</strain>
    </source>
</reference>
<keyword evidence="2" id="KW-0472">Membrane</keyword>
<dbReference type="AlphaFoldDB" id="A0A2K8Z2W2"/>
<evidence type="ECO:0000256" key="1">
    <source>
        <dbReference type="SAM" id="MobiDB-lite"/>
    </source>
</evidence>
<feature type="region of interest" description="Disordered" evidence="1">
    <location>
        <begin position="174"/>
        <end position="199"/>
    </location>
</feature>
<organism evidence="4 5">
    <name type="scientific">Spirosoma pollinicola</name>
    <dbReference type="NCBI Taxonomy" id="2057025"/>
    <lineage>
        <taxon>Bacteria</taxon>
        <taxon>Pseudomonadati</taxon>
        <taxon>Bacteroidota</taxon>
        <taxon>Cytophagia</taxon>
        <taxon>Cytophagales</taxon>
        <taxon>Cytophagaceae</taxon>
        <taxon>Spirosoma</taxon>
    </lineage>
</organism>
<name>A0A2K8Z2W2_9BACT</name>
<feature type="chain" id="PRO_5014940453" evidence="3">
    <location>
        <begin position="18"/>
        <end position="295"/>
    </location>
</feature>
<keyword evidence="2" id="KW-1133">Transmembrane helix</keyword>
<dbReference type="Proteomes" id="UP000232883">
    <property type="component" value="Chromosome"/>
</dbReference>
<keyword evidence="5" id="KW-1185">Reference proteome</keyword>
<feature type="transmembrane region" description="Helical" evidence="2">
    <location>
        <begin position="201"/>
        <end position="220"/>
    </location>
</feature>
<proteinExistence type="predicted"/>
<evidence type="ECO:0000313" key="5">
    <source>
        <dbReference type="Proteomes" id="UP000232883"/>
    </source>
</evidence>
<evidence type="ECO:0000256" key="2">
    <source>
        <dbReference type="SAM" id="Phobius"/>
    </source>
</evidence>
<feature type="compositionally biased region" description="Basic and acidic residues" evidence="1">
    <location>
        <begin position="258"/>
        <end position="276"/>
    </location>
</feature>
<evidence type="ECO:0000256" key="3">
    <source>
        <dbReference type="SAM" id="SignalP"/>
    </source>
</evidence>
<dbReference type="EMBL" id="CP025096">
    <property type="protein sequence ID" value="AUD04220.1"/>
    <property type="molecule type" value="Genomic_DNA"/>
</dbReference>
<keyword evidence="3" id="KW-0732">Signal</keyword>
<protein>
    <submittedName>
        <fullName evidence="4">Uncharacterized protein</fullName>
    </submittedName>
</protein>
<dbReference type="KEGG" id="spir:CWM47_21690"/>
<dbReference type="RefSeq" id="WP_100990286.1">
    <property type="nucleotide sequence ID" value="NZ_CP025096.1"/>
</dbReference>
<feature type="region of interest" description="Disordered" evidence="1">
    <location>
        <begin position="243"/>
        <end position="295"/>
    </location>
</feature>
<gene>
    <name evidence="4" type="ORF">CWM47_21690</name>
</gene>
<sequence length="295" mass="32542">MIRNVFLLIGLASPLMARQPTPPAAPSIATLNPAVQTTTPDAVQRELDAQKLKLRMPIGASSASFDLSDSARRTMINSPSVLRFSDQIQLTRQDSITMRGLMDLPIASLSEVVSKMDFYTQVRFVRFGLLQINGQPQDARLYASKLYILTDEIFPRKAIQDSLAIESALANQRSKIQQSTDKTPKVASIKEQPTPTSSSSWLPTLLFLALAGAGGYYWLVVRPQSKKTNKAIRAFSEQESNLEATDLIHNPNPVDTEPDGREDLLNDSYTHPHSDESSAEDLSETSTTQVEPSHT</sequence>